<feature type="domain" description="AAA+ ATPase" evidence="1">
    <location>
        <begin position="317"/>
        <end position="450"/>
    </location>
</feature>
<dbReference type="InterPro" id="IPR003593">
    <property type="entry name" value="AAA+_ATPase"/>
</dbReference>
<dbReference type="EMBL" id="CP104697">
    <property type="protein sequence ID" value="UXI82926.1"/>
    <property type="molecule type" value="Genomic_DNA"/>
</dbReference>
<protein>
    <submittedName>
        <fullName evidence="2">AAA family ATPase</fullName>
    </submittedName>
</protein>
<evidence type="ECO:0000313" key="2">
    <source>
        <dbReference type="EMBL" id="UXI82926.1"/>
    </source>
</evidence>
<proteinExistence type="predicted"/>
<dbReference type="InterPro" id="IPR027417">
    <property type="entry name" value="P-loop_NTPase"/>
</dbReference>
<dbReference type="RefSeq" id="WP_261700437.1">
    <property type="nucleotide sequence ID" value="NZ_CP104697.1"/>
</dbReference>
<dbReference type="Gene3D" id="3.40.50.300">
    <property type="entry name" value="P-loop containing nucleotide triphosphate hydrolases"/>
    <property type="match status" value="1"/>
</dbReference>
<dbReference type="Proteomes" id="UP001064390">
    <property type="component" value="Chromosome"/>
</dbReference>
<name>A0ABY6CAT8_9ACTN</name>
<dbReference type="SMART" id="SM00382">
    <property type="entry name" value="AAA"/>
    <property type="match status" value="1"/>
</dbReference>
<reference evidence="2" key="1">
    <citation type="submission" date="2022-09" db="EMBL/GenBank/DDBJ databases">
        <title>Streptomyces vinaceusdrappus strain AC-40.</title>
        <authorList>
            <person name="Sedeek A.M."/>
            <person name="Salah I."/>
            <person name="Kamel H.L."/>
            <person name="Soltan M.A."/>
            <person name="Elsayed T.R."/>
        </authorList>
    </citation>
    <scope>NUCLEOTIDE SEQUENCE</scope>
    <source>
        <strain evidence="2">AC-40</strain>
    </source>
</reference>
<evidence type="ECO:0000313" key="3">
    <source>
        <dbReference type="Proteomes" id="UP001064390"/>
    </source>
</evidence>
<dbReference type="SUPFAM" id="SSF52540">
    <property type="entry name" value="P-loop containing nucleoside triphosphate hydrolases"/>
    <property type="match status" value="1"/>
</dbReference>
<sequence>MSRGSSPEGTGGAGTFFECRVAAVELGALLCRIPVEGLEGPPTEIRLQQGDTGFPLDDVIAVDRSGPFPFVVEKQVKRTLRIAPSEEPWRKTVSQCLQSLHQHGPEIDARRRLLGVVATGPVRDLEELAKLAKAADRPCVDDFRVELAVTGRRGESYHRMWRHLTSTVAQLMTAPDGTGPALDVVEETAFRIARRLVVQIEPETGGATYRSLLGLLEAMVVDTQRGPGAADVFRRLTDIAAEYGPQGGVIDVRMLRDLLHARGAVLRADPPALAEVEAVRRWTERFLASPRVGRQLGGRLRLERAQQVEVLREAVGAHERVLLSGPAGAGKSALARKLAGTMHAAGGTVFALSLTERAWHTVADIGHEVGARLERALAAAPGGMRLLLVDGAEQVLTDDGALLSSLLEVLPRAEGGRWRVLAVAREQAADGVERVLGRVDGGEVHRLQIQLLDDDEVRSVLAAFPGLRRLLRSPRSARLLRHLFVVEQLVRAAGDVVLPRQVLGEEDIADWVYEGLVRCGGVRRPGGGGPDERTDVYLAMADAVIDGHAWASLRGCSGAAREGLVGDGILVREGAEFAFAHDVHQDYAIAVRLGMSDAPDVTGVVGPRRLLRGFRLWAQMLLARTARRAPARLPAAWREITSRAHDVAGGGDVRWADVPFEALFELGESRGVLAALAAQLLDDGAVALVSAASRRLPDAEAAVPVLDFLLAQADALAPHAADAALVCTATWLLALGERTPRELVARVPGAVACWYDGGPRRAQEAACALACAAERLDDDARDLLAKIAFRHPLSVQCVVEDRRLSLPLARHEPALLARLARSFYLGHPHSQDHVNAREGVREPGWPLVSRVAREVLQRGPDPADLGPFGVLVEHAPDHGLALIGAVADAATSAVMRRGDTRAARPVSVTWPLAGSLRTYVGPHRVSAWLWAGEAGPGPVIAALAALHRWANARAGAGAALAEIVEQVLGCGESLALVSVVVDVLCQHAARIETELDPALEQPAIWLLPTTSSAMVAAVPIVVSRAGPERQEAYRLLGQRLVAEHAVLPEAQLAEPGVVERQRTRDHVFRTMAALLDCAQYEQVELPDGRGRVVVNRAVRQMYAEAEEIQGDLHRFVESFALAEDACRARDETDTVDVHRLFERMAVLEAALEVSPPLEGLGDLEDIRAAVAAVLVQRAAGEDGVEPWQLHWAGEQLMAAAASTPSALTSTDLVCEEQNHKAGDRSAAHILPLLLADEDLRRRTRLTAQDTSTATAAVASSDFIEVRNTLTTALTNQWTHGPCSGPADRLHTEGLAALNMMVATAGLHPPDESGNRQPYQLTSPVPTLRTSTTAILDLRLAAPAVSALHHAARTDCIHRAEADALLQALTAHDRLTWTKQSADMAKRSRPWRRAHDTITAKQALAGDRGRLEETVTAFANEPDALVDLLLSLARQATTPTQITELLTLWPGLLDRFLTSGRRSSGQHLREALLPAPADGTRWPTQPTWVIITTWAKAHTGATARADHLISILDRHQLFTSAAIALVLDVLGTDPAAVTCLSRSVVPFLQRVLTNPVLSAEPIGQHAHRLLDELAASANAEALQAQRALEEAPTLDRD</sequence>
<organism evidence="2 3">
    <name type="scientific">Streptomyces vinaceusdrappus</name>
    <dbReference type="NCBI Taxonomy" id="67376"/>
    <lineage>
        <taxon>Bacteria</taxon>
        <taxon>Bacillati</taxon>
        <taxon>Actinomycetota</taxon>
        <taxon>Actinomycetes</taxon>
        <taxon>Kitasatosporales</taxon>
        <taxon>Streptomycetaceae</taxon>
        <taxon>Streptomyces</taxon>
        <taxon>Streptomyces rochei group</taxon>
    </lineage>
</organism>
<gene>
    <name evidence="2" type="ORF">N6Q81_35200</name>
</gene>
<evidence type="ECO:0000259" key="1">
    <source>
        <dbReference type="SMART" id="SM00382"/>
    </source>
</evidence>
<accession>A0ABY6CAT8</accession>
<dbReference type="Pfam" id="PF13604">
    <property type="entry name" value="AAA_30"/>
    <property type="match status" value="1"/>
</dbReference>
<keyword evidence="3" id="KW-1185">Reference proteome</keyword>